<keyword evidence="8" id="KW-1185">Reference proteome</keyword>
<dbReference type="GO" id="GO:0005262">
    <property type="term" value="F:calcium channel activity"/>
    <property type="evidence" value="ECO:0007669"/>
    <property type="project" value="TreeGrafter"/>
</dbReference>
<name>A0A1H9RJ09_9EURY</name>
<feature type="transmembrane region" description="Helical" evidence="5">
    <location>
        <begin position="252"/>
        <end position="272"/>
    </location>
</feature>
<feature type="transmembrane region" description="Helical" evidence="5">
    <location>
        <begin position="144"/>
        <end position="162"/>
    </location>
</feature>
<dbReference type="Pfam" id="PF01699">
    <property type="entry name" value="Na_Ca_ex"/>
    <property type="match status" value="2"/>
</dbReference>
<dbReference type="RefSeq" id="WP_090621820.1">
    <property type="nucleotide sequence ID" value="NZ_FOFD01000007.1"/>
</dbReference>
<sequence>MIEVATLLLMATAGTAIVWKGSGWLEESANKLAVAYGLPAVVQGAVIAAVGSSTPELASVILATLIHEEFELGVGSIVGSAVFNLLVIPGLSVLVGGGIDTTRELVYKESLFYMLAVASLLLTFSLAVIYNPADVAGGRIGGSVSRPLALFPIALYGLYLFTQYLDATEADKAADASIELARAWFWFVVGLAFIVVGVEALVRAAIGLGAAFGTPTFLWGMTVVAAGSSLPDTFVSLTAARADRPTVTLANVLGSNTFDLLVAVPVGVLIAGSRTVDFGHIVPMMGFLVLATITFFAISRTGMRLSRREAWSLLVLYTAFVCWLLLESLGVVSVLGL</sequence>
<dbReference type="OrthoDB" id="204563at2157"/>
<feature type="transmembrane region" description="Helical" evidence="5">
    <location>
        <begin position="310"/>
        <end position="335"/>
    </location>
</feature>
<dbReference type="InterPro" id="IPR044880">
    <property type="entry name" value="NCX_ion-bd_dom_sf"/>
</dbReference>
<protein>
    <submittedName>
        <fullName evidence="7">Cation:H+ antiporter</fullName>
    </submittedName>
</protein>
<dbReference type="PANTHER" id="PTHR10846:SF8">
    <property type="entry name" value="INNER MEMBRANE PROTEIN YRBG"/>
    <property type="match status" value="1"/>
</dbReference>
<feature type="transmembrane region" description="Helical" evidence="5">
    <location>
        <begin position="183"/>
        <end position="206"/>
    </location>
</feature>
<evidence type="ECO:0000256" key="5">
    <source>
        <dbReference type="SAM" id="Phobius"/>
    </source>
</evidence>
<evidence type="ECO:0000256" key="3">
    <source>
        <dbReference type="ARBA" id="ARBA00022989"/>
    </source>
</evidence>
<proteinExistence type="predicted"/>
<dbReference type="GO" id="GO:0005886">
    <property type="term" value="C:plasma membrane"/>
    <property type="evidence" value="ECO:0007669"/>
    <property type="project" value="TreeGrafter"/>
</dbReference>
<evidence type="ECO:0000313" key="8">
    <source>
        <dbReference type="Proteomes" id="UP000199114"/>
    </source>
</evidence>
<evidence type="ECO:0000313" key="7">
    <source>
        <dbReference type="EMBL" id="SER71929.1"/>
    </source>
</evidence>
<gene>
    <name evidence="7" type="ORF">SAMN04489841_4395</name>
</gene>
<dbReference type="STRING" id="1186196.SAMN04489841_4395"/>
<organism evidence="7 8">
    <name type="scientific">Natrinema salaciae</name>
    <dbReference type="NCBI Taxonomy" id="1186196"/>
    <lineage>
        <taxon>Archaea</taxon>
        <taxon>Methanobacteriati</taxon>
        <taxon>Methanobacteriota</taxon>
        <taxon>Stenosarchaea group</taxon>
        <taxon>Halobacteria</taxon>
        <taxon>Halobacteriales</taxon>
        <taxon>Natrialbaceae</taxon>
        <taxon>Natrinema</taxon>
    </lineage>
</organism>
<feature type="domain" description="Sodium/calcium exchanger membrane region" evidence="6">
    <location>
        <begin position="8"/>
        <end position="164"/>
    </location>
</feature>
<dbReference type="GO" id="GO:0008273">
    <property type="term" value="F:calcium, potassium:sodium antiporter activity"/>
    <property type="evidence" value="ECO:0007669"/>
    <property type="project" value="TreeGrafter"/>
</dbReference>
<accession>A0A1H9RJ09</accession>
<keyword evidence="4 5" id="KW-0472">Membrane</keyword>
<feature type="domain" description="Sodium/calcium exchanger membrane region" evidence="6">
    <location>
        <begin position="183"/>
        <end position="325"/>
    </location>
</feature>
<dbReference type="AlphaFoldDB" id="A0A1H9RJ09"/>
<dbReference type="InterPro" id="IPR004481">
    <property type="entry name" value="K/Na/Ca-exchanger"/>
</dbReference>
<dbReference type="PANTHER" id="PTHR10846">
    <property type="entry name" value="SODIUM/POTASSIUM/CALCIUM EXCHANGER"/>
    <property type="match status" value="1"/>
</dbReference>
<dbReference type="Gene3D" id="1.20.1420.30">
    <property type="entry name" value="NCX, central ion-binding region"/>
    <property type="match status" value="1"/>
</dbReference>
<evidence type="ECO:0000256" key="1">
    <source>
        <dbReference type="ARBA" id="ARBA00004141"/>
    </source>
</evidence>
<feature type="transmembrane region" description="Helical" evidence="5">
    <location>
        <begin position="77"/>
        <end position="99"/>
    </location>
</feature>
<dbReference type="GO" id="GO:0006874">
    <property type="term" value="P:intracellular calcium ion homeostasis"/>
    <property type="evidence" value="ECO:0007669"/>
    <property type="project" value="TreeGrafter"/>
</dbReference>
<keyword evidence="2 5" id="KW-0812">Transmembrane</keyword>
<comment type="subcellular location">
    <subcellularLocation>
        <location evidence="1">Membrane</location>
        <topology evidence="1">Multi-pass membrane protein</topology>
    </subcellularLocation>
</comment>
<feature type="transmembrane region" description="Helical" evidence="5">
    <location>
        <begin position="111"/>
        <end position="132"/>
    </location>
</feature>
<dbReference type="InterPro" id="IPR004837">
    <property type="entry name" value="NaCa_Exmemb"/>
</dbReference>
<dbReference type="Proteomes" id="UP000199114">
    <property type="component" value="Unassembled WGS sequence"/>
</dbReference>
<evidence type="ECO:0000256" key="4">
    <source>
        <dbReference type="ARBA" id="ARBA00023136"/>
    </source>
</evidence>
<reference evidence="8" key="1">
    <citation type="submission" date="2016-10" db="EMBL/GenBank/DDBJ databases">
        <authorList>
            <person name="Varghese N."/>
            <person name="Submissions S."/>
        </authorList>
    </citation>
    <scope>NUCLEOTIDE SEQUENCE [LARGE SCALE GENOMIC DNA]</scope>
    <source>
        <strain evidence="8">DSM 25055</strain>
    </source>
</reference>
<feature type="transmembrane region" description="Helical" evidence="5">
    <location>
        <begin position="218"/>
        <end position="240"/>
    </location>
</feature>
<evidence type="ECO:0000259" key="6">
    <source>
        <dbReference type="Pfam" id="PF01699"/>
    </source>
</evidence>
<keyword evidence="3 5" id="KW-1133">Transmembrane helix</keyword>
<feature type="transmembrane region" description="Helical" evidence="5">
    <location>
        <begin position="278"/>
        <end position="298"/>
    </location>
</feature>
<dbReference type="EMBL" id="FOFD01000007">
    <property type="protein sequence ID" value="SER71929.1"/>
    <property type="molecule type" value="Genomic_DNA"/>
</dbReference>
<evidence type="ECO:0000256" key="2">
    <source>
        <dbReference type="ARBA" id="ARBA00022692"/>
    </source>
</evidence>